<evidence type="ECO:0000313" key="16">
    <source>
        <dbReference type="EMBL" id="CEG20515.1"/>
    </source>
</evidence>
<gene>
    <name evidence="17" type="ORF">ANAPC1_00687</name>
    <name evidence="16" type="ORF">ANAPHAGO_00720</name>
</gene>
<feature type="transmembrane region" description="Helical" evidence="14">
    <location>
        <begin position="125"/>
        <end position="143"/>
    </location>
</feature>
<evidence type="ECO:0000256" key="13">
    <source>
        <dbReference type="ARBA" id="ARBA00048390"/>
    </source>
</evidence>
<dbReference type="PANTHER" id="PTHR40255:SF1">
    <property type="entry name" value="PROTOPORPHYRINOGEN IX OXIDASE"/>
    <property type="match status" value="1"/>
</dbReference>
<evidence type="ECO:0000256" key="2">
    <source>
        <dbReference type="ARBA" id="ARBA00005073"/>
    </source>
</evidence>
<feature type="binding site" description="axial binding residue" evidence="14">
    <location>
        <position position="90"/>
    </location>
    <ligand>
        <name>heme</name>
        <dbReference type="ChEBI" id="CHEBI:30413"/>
    </ligand>
    <ligandPart>
        <name>Fe</name>
        <dbReference type="ChEBI" id="CHEBI:18248"/>
    </ligandPart>
</feature>
<evidence type="ECO:0000256" key="14">
    <source>
        <dbReference type="HAMAP-Rule" id="MF_02239"/>
    </source>
</evidence>
<keyword evidence="11 14" id="KW-0408">Iron</keyword>
<evidence type="ECO:0000256" key="4">
    <source>
        <dbReference type="ARBA" id="ARBA00017504"/>
    </source>
</evidence>
<dbReference type="AlphaFoldDB" id="A0A098EFD8"/>
<evidence type="ECO:0000256" key="8">
    <source>
        <dbReference type="ARBA" id="ARBA00022723"/>
    </source>
</evidence>
<reference evidence="19" key="2">
    <citation type="submission" date="2016-03" db="EMBL/GenBank/DDBJ databases">
        <authorList>
            <person name="Loux Valentin"/>
        </authorList>
    </citation>
    <scope>NUCLEOTIDE SEQUENCE [LARGE SCALE GENOMIC DNA]</scope>
    <source>
        <strain evidence="19">C1</strain>
    </source>
</reference>
<evidence type="ECO:0000256" key="3">
    <source>
        <dbReference type="ARBA" id="ARBA00006501"/>
    </source>
</evidence>
<comment type="function">
    <text evidence="14 15">Catalyzes the oxidation of protoporphyrinogen IX to protoporphyrin IX.</text>
</comment>
<comment type="subunit">
    <text evidence="14">Homodimer.</text>
</comment>
<dbReference type="PIRSF" id="PIRSF004638">
    <property type="entry name" value="UCP004638"/>
    <property type="match status" value="1"/>
</dbReference>
<keyword evidence="9 14" id="KW-1133">Transmembrane helix</keyword>
<dbReference type="EC" id="1.3.99.-" evidence="14 15"/>
<comment type="similarity">
    <text evidence="3 14 15">Belongs to the HemJ family.</text>
</comment>
<dbReference type="GO" id="GO:0070818">
    <property type="term" value="F:protoporphyrinogen oxidase activity"/>
    <property type="evidence" value="ECO:0007669"/>
    <property type="project" value="UniProtKB-UniRule"/>
</dbReference>
<evidence type="ECO:0000313" key="17">
    <source>
        <dbReference type="EMBL" id="SBO14337.1"/>
    </source>
</evidence>
<evidence type="ECO:0000313" key="18">
    <source>
        <dbReference type="Proteomes" id="UP000055047"/>
    </source>
</evidence>
<dbReference type="GO" id="GO:0005886">
    <property type="term" value="C:plasma membrane"/>
    <property type="evidence" value="ECO:0007669"/>
    <property type="project" value="UniProtKB-SubCell"/>
</dbReference>
<dbReference type="GO" id="GO:0006782">
    <property type="term" value="P:protoporphyrinogen IX biosynthetic process"/>
    <property type="evidence" value="ECO:0007669"/>
    <property type="project" value="UniProtKB-UniRule"/>
</dbReference>
<dbReference type="EMBL" id="FLLR01000023">
    <property type="protein sequence ID" value="SBO14337.1"/>
    <property type="molecule type" value="Genomic_DNA"/>
</dbReference>
<evidence type="ECO:0000256" key="1">
    <source>
        <dbReference type="ARBA" id="ARBA00004651"/>
    </source>
</evidence>
<evidence type="ECO:0000256" key="5">
    <source>
        <dbReference type="ARBA" id="ARBA00022475"/>
    </source>
</evidence>
<name>A0A098EFD8_ANAPH</name>
<evidence type="ECO:0000256" key="7">
    <source>
        <dbReference type="ARBA" id="ARBA00022692"/>
    </source>
</evidence>
<sequence length="147" mass="17113">MLLSRELHRWLEAFHVISVVMWMAGMLYLPRLFVYHANTKPGSETSALLATMERRLLFYIMNPAMATAILLGLTLAVTSDAHLFVWFRIKSVLLVCMIYMHCLFVKYRKDFSLDIRVHSSFFFRVLNEIVTVLLIGIIIMAVVKPFR</sequence>
<comment type="catalytic activity">
    <reaction evidence="13 14 15">
        <text>protoporphyrinogen IX + 3 A = protoporphyrin IX + 3 AH2</text>
        <dbReference type="Rhea" id="RHEA:62000"/>
        <dbReference type="ChEBI" id="CHEBI:13193"/>
        <dbReference type="ChEBI" id="CHEBI:17499"/>
        <dbReference type="ChEBI" id="CHEBI:57306"/>
        <dbReference type="ChEBI" id="CHEBI:57307"/>
    </reaction>
</comment>
<evidence type="ECO:0000256" key="15">
    <source>
        <dbReference type="PIRNR" id="PIRNR004638"/>
    </source>
</evidence>
<dbReference type="Pfam" id="PF03653">
    <property type="entry name" value="UPF0093"/>
    <property type="match status" value="1"/>
</dbReference>
<dbReference type="InterPro" id="IPR005265">
    <property type="entry name" value="HemJ-like"/>
</dbReference>
<keyword evidence="7 14" id="KW-0812">Transmembrane</keyword>
<accession>A0A098EFD8</accession>
<dbReference type="UniPathway" id="UPA00251">
    <property type="reaction ID" value="UER00324"/>
</dbReference>
<keyword evidence="8 14" id="KW-0479">Metal-binding</keyword>
<dbReference type="PANTHER" id="PTHR40255">
    <property type="entry name" value="UPF0093 MEMBRANE PROTEIN SLR1790"/>
    <property type="match status" value="1"/>
</dbReference>
<dbReference type="Proteomes" id="UP000078419">
    <property type="component" value="Unassembled WGS sequence"/>
</dbReference>
<reference evidence="16 18" key="1">
    <citation type="submission" date="2014-09" db="EMBL/GenBank/DDBJ databases">
        <authorList>
            <person name="Loux Valentin"/>
            <person name="Dugat Thibaut"/>
        </authorList>
    </citation>
    <scope>NUCLEOTIDE SEQUENCE [LARGE SCALE GENOMIC DNA]</scope>
    <source>
        <strain evidence="16 18">BOV-10_179</strain>
    </source>
</reference>
<feature type="binding site" description="axial binding residue" evidence="14">
    <location>
        <position position="15"/>
    </location>
    <ligand>
        <name>heme</name>
        <dbReference type="ChEBI" id="CHEBI:30413"/>
    </ligand>
    <ligandPart>
        <name>Fe</name>
        <dbReference type="ChEBI" id="CHEBI:18248"/>
    </ligandPart>
</feature>
<protein>
    <recommendedName>
        <fullName evidence="4 14">Protoporphyrinogen IX oxidase</fullName>
        <shortName evidence="14">PPO</shortName>
        <ecNumber evidence="14 15">1.3.99.-</ecNumber>
    </recommendedName>
</protein>
<comment type="cofactor">
    <cofactor evidence="14 15">
        <name>heme b</name>
        <dbReference type="ChEBI" id="CHEBI:60344"/>
    </cofactor>
    <text evidence="14 15">Binds 1 heme b (iron(II)-protoporphyrin IX) group per subunit.</text>
</comment>
<evidence type="ECO:0000313" key="19">
    <source>
        <dbReference type="Proteomes" id="UP000078419"/>
    </source>
</evidence>
<proteinExistence type="inferred from homology"/>
<dbReference type="EMBL" id="CCXQ01000023">
    <property type="protein sequence ID" value="CEG20515.1"/>
    <property type="molecule type" value="Genomic_DNA"/>
</dbReference>
<keyword evidence="10 14" id="KW-0560">Oxidoreductase</keyword>
<dbReference type="RefSeq" id="WP_021800026.1">
    <property type="nucleotide sequence ID" value="NZ_CCXQ01000023.1"/>
</dbReference>
<feature type="transmembrane region" description="Helical" evidence="14">
    <location>
        <begin position="83"/>
        <end position="104"/>
    </location>
</feature>
<evidence type="ECO:0000256" key="9">
    <source>
        <dbReference type="ARBA" id="ARBA00022989"/>
    </source>
</evidence>
<evidence type="ECO:0000256" key="6">
    <source>
        <dbReference type="ARBA" id="ARBA00022617"/>
    </source>
</evidence>
<dbReference type="Proteomes" id="UP000055047">
    <property type="component" value="Unassembled WGS sequence"/>
</dbReference>
<evidence type="ECO:0000256" key="11">
    <source>
        <dbReference type="ARBA" id="ARBA00023004"/>
    </source>
</evidence>
<evidence type="ECO:0000256" key="12">
    <source>
        <dbReference type="ARBA" id="ARBA00023136"/>
    </source>
</evidence>
<dbReference type="HAMAP" id="MF_02239">
    <property type="entry name" value="HemJ"/>
    <property type="match status" value="1"/>
</dbReference>
<reference evidence="17" key="3">
    <citation type="submission" date="2016-03" db="EMBL/GenBank/DDBJ databases">
        <authorList>
            <person name="Loux V."/>
        </authorList>
    </citation>
    <scope>NUCLEOTIDE SEQUENCE</scope>
    <source>
        <strain evidence="17">C1</strain>
    </source>
</reference>
<keyword evidence="12 14" id="KW-0472">Membrane</keyword>
<feature type="transmembrane region" description="Helical" evidence="14">
    <location>
        <begin position="13"/>
        <end position="35"/>
    </location>
</feature>
<keyword evidence="6 14" id="KW-0349">Heme</keyword>
<keyword evidence="5 14" id="KW-1003">Cell membrane</keyword>
<comment type="subcellular location">
    <subcellularLocation>
        <location evidence="1 14">Cell membrane</location>
        <topology evidence="1 14">Multi-pass membrane protein</topology>
    </subcellularLocation>
</comment>
<comment type="pathway">
    <text evidence="2 14 15">Porphyrin-containing compound metabolism; protoporphyrin-IX biosynthesis; protoporphyrin-IX from protoporphyrinogen-IX: step 1/1.</text>
</comment>
<feature type="transmembrane region" description="Helical" evidence="14">
    <location>
        <begin position="56"/>
        <end position="77"/>
    </location>
</feature>
<evidence type="ECO:0000256" key="10">
    <source>
        <dbReference type="ARBA" id="ARBA00023002"/>
    </source>
</evidence>
<dbReference type="GO" id="GO:0046872">
    <property type="term" value="F:metal ion binding"/>
    <property type="evidence" value="ECO:0007669"/>
    <property type="project" value="UniProtKB-UniRule"/>
</dbReference>
<organism evidence="16 18">
    <name type="scientific">Anaplasma phagocytophilum</name>
    <name type="common">Ehrlichia phagocytophila</name>
    <dbReference type="NCBI Taxonomy" id="948"/>
    <lineage>
        <taxon>Bacteria</taxon>
        <taxon>Pseudomonadati</taxon>
        <taxon>Pseudomonadota</taxon>
        <taxon>Alphaproteobacteria</taxon>
        <taxon>Rickettsiales</taxon>
        <taxon>Anaplasmataceae</taxon>
        <taxon>Anaplasma</taxon>
        <taxon>phagocytophilum group</taxon>
    </lineage>
</organism>